<dbReference type="Gene3D" id="3.40.630.30">
    <property type="match status" value="1"/>
</dbReference>
<dbReference type="InterPro" id="IPR050832">
    <property type="entry name" value="Bact_Acetyltransf"/>
</dbReference>
<dbReference type="AlphaFoldDB" id="A4X3E0"/>
<dbReference type="eggNOG" id="COG0456">
    <property type="taxonomic scope" value="Bacteria"/>
</dbReference>
<accession>A4X3E0</accession>
<name>A4X3E0_SALTO</name>
<dbReference type="RefSeq" id="WP_011904824.1">
    <property type="nucleotide sequence ID" value="NC_009380.1"/>
</dbReference>
<dbReference type="PANTHER" id="PTHR43877">
    <property type="entry name" value="AMINOALKYLPHOSPHONATE N-ACETYLTRANSFERASE-RELATED-RELATED"/>
    <property type="match status" value="1"/>
</dbReference>
<evidence type="ECO:0000313" key="4">
    <source>
        <dbReference type="EMBL" id="ABP53390.1"/>
    </source>
</evidence>
<keyword evidence="5" id="KW-1185">Reference proteome</keyword>
<dbReference type="STRING" id="369723.Strop_0913"/>
<protein>
    <submittedName>
        <fullName evidence="4">GCN5-related N-acetyltransferase</fullName>
    </submittedName>
</protein>
<dbReference type="Pfam" id="PF00583">
    <property type="entry name" value="Acetyltransf_1"/>
    <property type="match status" value="1"/>
</dbReference>
<sequence length="169" mass="18807">MTVTLRPGRSDDLIEVGALHQRSRVAAYAPFLTTETLTEPTQAALGQYWQERWSHECADHVLTVAERDGQLVGFSYLGPDDQGDPTTGLLHAVHLEPAERGRGLGRMLMADALGEMRSRGWRAAALWVLQQNGPARRFYEQGGWRPTGATQQVLIGSTPAVLLRYRREL</sequence>
<evidence type="ECO:0000256" key="1">
    <source>
        <dbReference type="ARBA" id="ARBA00022679"/>
    </source>
</evidence>
<dbReference type="KEGG" id="stp:Strop_0913"/>
<reference evidence="5" key="1">
    <citation type="journal article" date="2007" name="Proc. Natl. Acad. Sci. U.S.A.">
        <title>Genome sequencing reveals complex secondary metabolome in the marine actinomycete Salinispora tropica.</title>
        <authorList>
            <person name="Udwary D.W."/>
            <person name="Zeigler L."/>
            <person name="Asolkar R.N."/>
            <person name="Singan V."/>
            <person name="Lapidus A."/>
            <person name="Fenical W."/>
            <person name="Jensen P.R."/>
            <person name="Moore B.S."/>
        </authorList>
    </citation>
    <scope>NUCLEOTIDE SEQUENCE [LARGE SCALE GENOMIC DNA]</scope>
    <source>
        <strain evidence="5">ATCC BAA-916 / DSM 44818 / CNB-440</strain>
    </source>
</reference>
<gene>
    <name evidence="4" type="ordered locus">Strop_0913</name>
</gene>
<dbReference type="CDD" id="cd04301">
    <property type="entry name" value="NAT_SF"/>
    <property type="match status" value="1"/>
</dbReference>
<dbReference type="InterPro" id="IPR000182">
    <property type="entry name" value="GNAT_dom"/>
</dbReference>
<dbReference type="InterPro" id="IPR016181">
    <property type="entry name" value="Acyl_CoA_acyltransferase"/>
</dbReference>
<dbReference type="Proteomes" id="UP000000235">
    <property type="component" value="Chromosome"/>
</dbReference>
<evidence type="ECO:0000256" key="2">
    <source>
        <dbReference type="ARBA" id="ARBA00023315"/>
    </source>
</evidence>
<dbReference type="SUPFAM" id="SSF55729">
    <property type="entry name" value="Acyl-CoA N-acyltransferases (Nat)"/>
    <property type="match status" value="1"/>
</dbReference>
<dbReference type="PROSITE" id="PS51186">
    <property type="entry name" value="GNAT"/>
    <property type="match status" value="1"/>
</dbReference>
<feature type="domain" description="N-acetyltransferase" evidence="3">
    <location>
        <begin position="3"/>
        <end position="168"/>
    </location>
</feature>
<dbReference type="PATRIC" id="fig|369723.5.peg.931"/>
<organism evidence="4 5">
    <name type="scientific">Salinispora tropica (strain ATCC BAA-916 / DSM 44818 / JCM 13857 / NBRC 105044 / CNB-440)</name>
    <dbReference type="NCBI Taxonomy" id="369723"/>
    <lineage>
        <taxon>Bacteria</taxon>
        <taxon>Bacillati</taxon>
        <taxon>Actinomycetota</taxon>
        <taxon>Actinomycetes</taxon>
        <taxon>Micromonosporales</taxon>
        <taxon>Micromonosporaceae</taxon>
        <taxon>Salinispora</taxon>
    </lineage>
</organism>
<evidence type="ECO:0000259" key="3">
    <source>
        <dbReference type="PROSITE" id="PS51186"/>
    </source>
</evidence>
<evidence type="ECO:0000313" key="5">
    <source>
        <dbReference type="Proteomes" id="UP000000235"/>
    </source>
</evidence>
<proteinExistence type="predicted"/>
<dbReference type="HOGENOM" id="CLU_013985_18_2_11"/>
<keyword evidence="1 4" id="KW-0808">Transferase</keyword>
<dbReference type="GO" id="GO:0016747">
    <property type="term" value="F:acyltransferase activity, transferring groups other than amino-acyl groups"/>
    <property type="evidence" value="ECO:0007669"/>
    <property type="project" value="InterPro"/>
</dbReference>
<dbReference type="EMBL" id="CP000667">
    <property type="protein sequence ID" value="ABP53390.1"/>
    <property type="molecule type" value="Genomic_DNA"/>
</dbReference>
<keyword evidence="2" id="KW-0012">Acyltransferase</keyword>